<protein>
    <submittedName>
        <fullName evidence="6">Uncharacterized protein</fullName>
    </submittedName>
</protein>
<feature type="domain" description="CzcB-like barrel-sandwich hybrid" evidence="5">
    <location>
        <begin position="93"/>
        <end position="220"/>
    </location>
</feature>
<dbReference type="Gene3D" id="1.10.287.470">
    <property type="entry name" value="Helix hairpin bin"/>
    <property type="match status" value="1"/>
</dbReference>
<dbReference type="NCBIfam" id="TIGR01730">
    <property type="entry name" value="RND_mfp"/>
    <property type="match status" value="1"/>
</dbReference>
<dbReference type="GO" id="GO:0015562">
    <property type="term" value="F:efflux transmembrane transporter activity"/>
    <property type="evidence" value="ECO:0007669"/>
    <property type="project" value="TreeGrafter"/>
</dbReference>
<dbReference type="PATRIC" id="fig|265726.11.peg.4478"/>
<dbReference type="Pfam" id="PF25954">
    <property type="entry name" value="Beta-barrel_RND_2"/>
    <property type="match status" value="1"/>
</dbReference>
<dbReference type="EMBL" id="JWYV01000009">
    <property type="protein sequence ID" value="KKC99571.1"/>
    <property type="molecule type" value="Genomic_DNA"/>
</dbReference>
<dbReference type="Pfam" id="PF25973">
    <property type="entry name" value="BSH_CzcB"/>
    <property type="match status" value="1"/>
</dbReference>
<dbReference type="PANTHER" id="PTHR30469">
    <property type="entry name" value="MULTIDRUG RESISTANCE PROTEIN MDTA"/>
    <property type="match status" value="1"/>
</dbReference>
<comment type="caution">
    <text evidence="6">The sequence shown here is derived from an EMBL/GenBank/DDBJ whole genome shotgun (WGS) entry which is preliminary data.</text>
</comment>
<evidence type="ECO:0000313" key="7">
    <source>
        <dbReference type="Proteomes" id="UP000033633"/>
    </source>
</evidence>
<evidence type="ECO:0000259" key="4">
    <source>
        <dbReference type="Pfam" id="PF25954"/>
    </source>
</evidence>
<dbReference type="Gene3D" id="2.40.50.100">
    <property type="match status" value="1"/>
</dbReference>
<feature type="domain" description="CusB-like beta-barrel" evidence="4">
    <location>
        <begin position="226"/>
        <end position="293"/>
    </location>
</feature>
<evidence type="ECO:0000256" key="1">
    <source>
        <dbReference type="ARBA" id="ARBA00009477"/>
    </source>
</evidence>
<sequence length="375" mass="40801">MMKGLHTVLRWLAARPYIYAIGITVLIIGWMLSGTQSQTDSAATQTSGHENGVSVQAQNQDKAPVPKVRITTFEAEPVFRSLTLYGKTEPSRQATVKAEVAGRVVDVIAQRGSLVKEGQIIARLAQDDWPEQLKRAKAVLKQRQIEYDGAKQLNEKGFQGRVLLAQTEAELVDAKATIATLTLKLEKTTIRAPLSGILNERMVEVGDYVQEGDPVGTIADIDPLIVRADVTETDIQHIRLGQEAEARLVSDHSATGKVRYLSKVANETTNTFRIEVAFDNEALQLLAGTSAELIVPIEKTEAIKVTPAVLALDEAGNLGVKTVEQDHVVFTPVRVVKSDGDGTWLGGFSGMVDVITVGQGFVRPGERVEAIRMEN</sequence>
<keyword evidence="3" id="KW-0812">Transmembrane</keyword>
<dbReference type="InterPro" id="IPR058792">
    <property type="entry name" value="Beta-barrel_RND_2"/>
</dbReference>
<evidence type="ECO:0000259" key="5">
    <source>
        <dbReference type="Pfam" id="PF25973"/>
    </source>
</evidence>
<dbReference type="STRING" id="265726.KY46_11590"/>
<accession>A0A0F5VCS1</accession>
<evidence type="ECO:0000313" key="6">
    <source>
        <dbReference type="EMBL" id="KKC99571.1"/>
    </source>
</evidence>
<dbReference type="Gene3D" id="2.40.30.170">
    <property type="match status" value="1"/>
</dbReference>
<dbReference type="Proteomes" id="UP000033633">
    <property type="component" value="Unassembled WGS sequence"/>
</dbReference>
<feature type="region of interest" description="Disordered" evidence="2">
    <location>
        <begin position="41"/>
        <end position="61"/>
    </location>
</feature>
<dbReference type="PANTHER" id="PTHR30469:SF29">
    <property type="entry name" value="BLR2860 PROTEIN"/>
    <property type="match status" value="1"/>
</dbReference>
<keyword evidence="3" id="KW-1133">Transmembrane helix</keyword>
<organism evidence="6 7">
    <name type="scientific">Photobacterium halotolerans</name>
    <dbReference type="NCBI Taxonomy" id="265726"/>
    <lineage>
        <taxon>Bacteria</taxon>
        <taxon>Pseudomonadati</taxon>
        <taxon>Pseudomonadota</taxon>
        <taxon>Gammaproteobacteria</taxon>
        <taxon>Vibrionales</taxon>
        <taxon>Vibrionaceae</taxon>
        <taxon>Photobacterium</taxon>
    </lineage>
</organism>
<dbReference type="GO" id="GO:1990281">
    <property type="term" value="C:efflux pump complex"/>
    <property type="evidence" value="ECO:0007669"/>
    <property type="project" value="TreeGrafter"/>
</dbReference>
<keyword evidence="3" id="KW-0472">Membrane</keyword>
<dbReference type="AlphaFoldDB" id="A0A0F5VCS1"/>
<evidence type="ECO:0000256" key="2">
    <source>
        <dbReference type="SAM" id="MobiDB-lite"/>
    </source>
</evidence>
<dbReference type="InterPro" id="IPR058647">
    <property type="entry name" value="BSH_CzcB-like"/>
</dbReference>
<comment type="similarity">
    <text evidence="1">Belongs to the membrane fusion protein (MFP) (TC 8.A.1) family.</text>
</comment>
<reference evidence="6 7" key="1">
    <citation type="submission" date="2014-12" db="EMBL/GenBank/DDBJ databases">
        <title>Mercury Reductase activity and rhizosphere competence traits in the genome of root associated Photobacterium halotolerans MELD1.</title>
        <authorList>
            <person name="Mathew D.C."/>
            <person name="Huang C.-C."/>
        </authorList>
    </citation>
    <scope>NUCLEOTIDE SEQUENCE [LARGE SCALE GENOMIC DNA]</scope>
    <source>
        <strain evidence="6 7">MELD1</strain>
    </source>
</reference>
<keyword evidence="7" id="KW-1185">Reference proteome</keyword>
<proteinExistence type="inferred from homology"/>
<evidence type="ECO:0000256" key="3">
    <source>
        <dbReference type="SAM" id="Phobius"/>
    </source>
</evidence>
<dbReference type="InterPro" id="IPR006143">
    <property type="entry name" value="RND_pump_MFP"/>
</dbReference>
<name>A0A0F5VCS1_9GAMM</name>
<feature type="transmembrane region" description="Helical" evidence="3">
    <location>
        <begin position="12"/>
        <end position="32"/>
    </location>
</feature>
<dbReference type="SUPFAM" id="SSF111369">
    <property type="entry name" value="HlyD-like secretion proteins"/>
    <property type="match status" value="1"/>
</dbReference>
<gene>
    <name evidence="6" type="ORF">KY46_11590</name>
</gene>